<keyword evidence="1" id="KW-0812">Transmembrane</keyword>
<comment type="caution">
    <text evidence="3">The sequence shown here is derived from an EMBL/GenBank/DDBJ whole genome shotgun (WGS) entry which is preliminary data.</text>
</comment>
<feature type="transmembrane region" description="Helical" evidence="1">
    <location>
        <begin position="164"/>
        <end position="187"/>
    </location>
</feature>
<dbReference type="EMBL" id="BJUV01000018">
    <property type="protein sequence ID" value="GEK83689.1"/>
    <property type="molecule type" value="Genomic_DNA"/>
</dbReference>
<gene>
    <name evidence="3" type="ORF">FB463_002484</name>
    <name evidence="2" type="ORF">FFA01_19980</name>
</gene>
<organism evidence="3 5">
    <name type="scientific">Frigoribacterium faeni</name>
    <dbReference type="NCBI Taxonomy" id="145483"/>
    <lineage>
        <taxon>Bacteria</taxon>
        <taxon>Bacillati</taxon>
        <taxon>Actinomycetota</taxon>
        <taxon>Actinomycetes</taxon>
        <taxon>Micrococcales</taxon>
        <taxon>Microbacteriaceae</taxon>
        <taxon>Frigoribacterium</taxon>
    </lineage>
</organism>
<sequence length="197" mass="19753">MVSARVGGVEPRGIDLGSVVSFALPADVDRASVCIVEMEPPLVSGSAAGDVGPELVAALETEGADVRAFPVESGGTSLREVWSASPARAFPAGSGVVGALVAGLVLMLRSSEIAAYRLSGTSARSLLRLLFLEQVVLAGCLVSAAGAGFAVLALAGAAPPPSGLLWVVLGGVVWLMVAGVPAVVAACRNPVRLARDR</sequence>
<name>A0A7W3JJZ7_9MICO</name>
<feature type="transmembrane region" description="Helical" evidence="1">
    <location>
        <begin position="89"/>
        <end position="108"/>
    </location>
</feature>
<dbReference type="EMBL" id="JACGWW010000003">
    <property type="protein sequence ID" value="MBA8814218.1"/>
    <property type="molecule type" value="Genomic_DNA"/>
</dbReference>
<reference evidence="3 5" key="2">
    <citation type="submission" date="2020-07" db="EMBL/GenBank/DDBJ databases">
        <title>Sequencing the genomes of 1000 actinobacteria strains.</title>
        <authorList>
            <person name="Klenk H.-P."/>
        </authorList>
    </citation>
    <scope>NUCLEOTIDE SEQUENCE [LARGE SCALE GENOMIC DNA]</scope>
    <source>
        <strain evidence="3 5">DSM 10309</strain>
    </source>
</reference>
<reference evidence="2 4" key="1">
    <citation type="submission" date="2019-07" db="EMBL/GenBank/DDBJ databases">
        <title>Whole genome shotgun sequence of Frigoribacterium faeni NBRC 103066.</title>
        <authorList>
            <person name="Hosoyama A."/>
            <person name="Uohara A."/>
            <person name="Ohji S."/>
            <person name="Ichikawa N."/>
        </authorList>
    </citation>
    <scope>NUCLEOTIDE SEQUENCE [LARGE SCALE GENOMIC DNA]</scope>
    <source>
        <strain evidence="2 4">NBRC 103066</strain>
    </source>
</reference>
<evidence type="ECO:0000313" key="2">
    <source>
        <dbReference type="EMBL" id="GEK83689.1"/>
    </source>
</evidence>
<dbReference type="Proteomes" id="UP000321154">
    <property type="component" value="Unassembled WGS sequence"/>
</dbReference>
<keyword evidence="4" id="KW-1185">Reference proteome</keyword>
<evidence type="ECO:0008006" key="6">
    <source>
        <dbReference type="Google" id="ProtNLM"/>
    </source>
</evidence>
<evidence type="ECO:0000313" key="4">
    <source>
        <dbReference type="Proteomes" id="UP000321154"/>
    </source>
</evidence>
<dbReference type="RefSeq" id="WP_146855660.1">
    <property type="nucleotide sequence ID" value="NZ_BAAAHR010000007.1"/>
</dbReference>
<dbReference type="Proteomes" id="UP000522688">
    <property type="component" value="Unassembled WGS sequence"/>
</dbReference>
<evidence type="ECO:0000313" key="5">
    <source>
        <dbReference type="Proteomes" id="UP000522688"/>
    </source>
</evidence>
<dbReference type="AlphaFoldDB" id="A0A7W3JJZ7"/>
<protein>
    <recommendedName>
        <fullName evidence="6">ABC3 transporter permease protein domain-containing protein</fullName>
    </recommendedName>
</protein>
<keyword evidence="1" id="KW-0472">Membrane</keyword>
<proteinExistence type="predicted"/>
<keyword evidence="1" id="KW-1133">Transmembrane helix</keyword>
<evidence type="ECO:0000313" key="3">
    <source>
        <dbReference type="EMBL" id="MBA8814218.1"/>
    </source>
</evidence>
<feature type="transmembrane region" description="Helical" evidence="1">
    <location>
        <begin position="129"/>
        <end position="158"/>
    </location>
</feature>
<evidence type="ECO:0000256" key="1">
    <source>
        <dbReference type="SAM" id="Phobius"/>
    </source>
</evidence>
<accession>A0A7W3JJZ7</accession>